<dbReference type="Proteomes" id="UP001147700">
    <property type="component" value="Unassembled WGS sequence"/>
</dbReference>
<comment type="caution">
    <text evidence="2">The sequence shown here is derived from an EMBL/GenBank/DDBJ whole genome shotgun (WGS) entry which is preliminary data.</text>
</comment>
<sequence>MSRFSVALALTLAGVAAAAAPADAALREFRSPTGKLACMFYSDERVPRQVRCEWRGGADRAVQLNETGKGRRIKITDTVFNPDAKPLAYGKSTTFGRLKCTSRRSGITCKSLRSGHGFTVSTTKQRVF</sequence>
<dbReference type="EMBL" id="JAPCID010000041">
    <property type="protein sequence ID" value="MDA0140548.1"/>
    <property type="molecule type" value="Genomic_DNA"/>
</dbReference>
<dbReference type="InterPro" id="IPR046576">
    <property type="entry name" value="DUF6636"/>
</dbReference>
<proteinExistence type="predicted"/>
<gene>
    <name evidence="2" type="ORF">OJ962_23825</name>
</gene>
<evidence type="ECO:0000313" key="3">
    <source>
        <dbReference type="Proteomes" id="UP001147700"/>
    </source>
</evidence>
<reference evidence="2" key="1">
    <citation type="submission" date="2022-10" db="EMBL/GenBank/DDBJ databases">
        <title>The WGS of Solirubrobacter sp. CPCC 204708.</title>
        <authorList>
            <person name="Jiang Z."/>
        </authorList>
    </citation>
    <scope>NUCLEOTIDE SEQUENCE</scope>
    <source>
        <strain evidence="2">CPCC 204708</strain>
    </source>
</reference>
<keyword evidence="3" id="KW-1185">Reference proteome</keyword>
<evidence type="ECO:0000313" key="2">
    <source>
        <dbReference type="EMBL" id="MDA0140548.1"/>
    </source>
</evidence>
<name>A0ABT4RQ57_9ACTN</name>
<dbReference type="RefSeq" id="WP_202954257.1">
    <property type="nucleotide sequence ID" value="NZ_JAPCID010000041.1"/>
</dbReference>
<evidence type="ECO:0000256" key="1">
    <source>
        <dbReference type="SAM" id="SignalP"/>
    </source>
</evidence>
<feature type="signal peptide" evidence="1">
    <location>
        <begin position="1"/>
        <end position="24"/>
    </location>
</feature>
<feature type="chain" id="PRO_5047530576" evidence="1">
    <location>
        <begin position="25"/>
        <end position="128"/>
    </location>
</feature>
<dbReference type="Pfam" id="PF20341">
    <property type="entry name" value="DUF6636"/>
    <property type="match status" value="1"/>
</dbReference>
<organism evidence="2 3">
    <name type="scientific">Solirubrobacter deserti</name>
    <dbReference type="NCBI Taxonomy" id="2282478"/>
    <lineage>
        <taxon>Bacteria</taxon>
        <taxon>Bacillati</taxon>
        <taxon>Actinomycetota</taxon>
        <taxon>Thermoleophilia</taxon>
        <taxon>Solirubrobacterales</taxon>
        <taxon>Solirubrobacteraceae</taxon>
        <taxon>Solirubrobacter</taxon>
    </lineage>
</organism>
<protein>
    <submittedName>
        <fullName evidence="2">Uncharacterized protein</fullName>
    </submittedName>
</protein>
<keyword evidence="1" id="KW-0732">Signal</keyword>
<accession>A0ABT4RQ57</accession>